<sequence>MTLAAETWAGHQDSVHATERADAASAGTTFLLPAAGRIVTGVGLAAGQFRQAPRHHGAAARRILLGRQILKIVARLRSPD</sequence>
<name>A0A366ENU9_9HYPH</name>
<reference evidence="2 3" key="1">
    <citation type="submission" date="2018-06" db="EMBL/GenBank/DDBJ databases">
        <title>Genomic Encyclopedia of Type Strains, Phase IV (KMG-IV): sequencing the most valuable type-strain genomes for metagenomic binning, comparative biology and taxonomic classification.</title>
        <authorList>
            <person name="Goeker M."/>
        </authorList>
    </citation>
    <scope>NUCLEOTIDE SEQUENCE [LARGE SCALE GENOMIC DNA]</scope>
    <source>
        <strain evidence="2 3">DSM 24875</strain>
    </source>
</reference>
<dbReference type="EMBL" id="QNRK01000041">
    <property type="protein sequence ID" value="RBP04083.1"/>
    <property type="molecule type" value="Genomic_DNA"/>
</dbReference>
<proteinExistence type="predicted"/>
<dbReference type="AlphaFoldDB" id="A0A366ENU9"/>
<evidence type="ECO:0000313" key="3">
    <source>
        <dbReference type="Proteomes" id="UP000253529"/>
    </source>
</evidence>
<protein>
    <submittedName>
        <fullName evidence="2">Uncharacterized protein</fullName>
    </submittedName>
</protein>
<organism evidence="2 3">
    <name type="scientific">Roseiarcus fermentans</name>
    <dbReference type="NCBI Taxonomy" id="1473586"/>
    <lineage>
        <taxon>Bacteria</taxon>
        <taxon>Pseudomonadati</taxon>
        <taxon>Pseudomonadota</taxon>
        <taxon>Alphaproteobacteria</taxon>
        <taxon>Hyphomicrobiales</taxon>
        <taxon>Roseiarcaceae</taxon>
        <taxon>Roseiarcus</taxon>
    </lineage>
</organism>
<feature type="region of interest" description="Disordered" evidence="1">
    <location>
        <begin position="1"/>
        <end position="20"/>
    </location>
</feature>
<comment type="caution">
    <text evidence="2">The sequence shown here is derived from an EMBL/GenBank/DDBJ whole genome shotgun (WGS) entry which is preliminary data.</text>
</comment>
<dbReference type="Proteomes" id="UP000253529">
    <property type="component" value="Unassembled WGS sequence"/>
</dbReference>
<evidence type="ECO:0000256" key="1">
    <source>
        <dbReference type="SAM" id="MobiDB-lite"/>
    </source>
</evidence>
<gene>
    <name evidence="2" type="ORF">DFR50_14155</name>
</gene>
<dbReference type="RefSeq" id="WP_113892397.1">
    <property type="nucleotide sequence ID" value="NZ_QNRK01000041.1"/>
</dbReference>
<keyword evidence="3" id="KW-1185">Reference proteome</keyword>
<evidence type="ECO:0000313" key="2">
    <source>
        <dbReference type="EMBL" id="RBP04083.1"/>
    </source>
</evidence>
<accession>A0A366ENU9</accession>